<dbReference type="CDD" id="cd06848">
    <property type="entry name" value="GCS_H"/>
    <property type="match status" value="1"/>
</dbReference>
<dbReference type="Proteomes" id="UP000886381">
    <property type="component" value="Unassembled WGS sequence"/>
</dbReference>
<protein>
    <recommendedName>
        <fullName evidence="3">Glycine cleavage system H protein</fullName>
    </recommendedName>
</protein>
<evidence type="ECO:0000259" key="5">
    <source>
        <dbReference type="PROSITE" id="PS50968"/>
    </source>
</evidence>
<evidence type="ECO:0000256" key="1">
    <source>
        <dbReference type="ARBA" id="ARBA00009249"/>
    </source>
</evidence>
<dbReference type="GO" id="GO:0005737">
    <property type="term" value="C:cytoplasm"/>
    <property type="evidence" value="ECO:0007669"/>
    <property type="project" value="TreeGrafter"/>
</dbReference>
<dbReference type="InterPro" id="IPR017453">
    <property type="entry name" value="GCV_H_sub"/>
</dbReference>
<dbReference type="InterPro" id="IPR000089">
    <property type="entry name" value="Biotin_lipoyl"/>
</dbReference>
<dbReference type="HAMAP" id="MF_00272">
    <property type="entry name" value="GcvH"/>
    <property type="match status" value="1"/>
</dbReference>
<organism evidence="6">
    <name type="scientific">candidate division WOR-3 bacterium</name>
    <dbReference type="NCBI Taxonomy" id="2052148"/>
    <lineage>
        <taxon>Bacteria</taxon>
        <taxon>Bacteria division WOR-3</taxon>
    </lineage>
</organism>
<dbReference type="InterPro" id="IPR011053">
    <property type="entry name" value="Single_hybrid_motif"/>
</dbReference>
<comment type="caution">
    <text evidence="6">The sequence shown here is derived from an EMBL/GenBank/DDBJ whole genome shotgun (WGS) entry which is preliminary data.</text>
</comment>
<feature type="domain" description="Lipoyl-binding" evidence="5">
    <location>
        <begin position="26"/>
        <end position="108"/>
    </location>
</feature>
<comment type="similarity">
    <text evidence="1 3">Belongs to the GcvH family.</text>
</comment>
<dbReference type="EMBL" id="DRDR01000061">
    <property type="protein sequence ID" value="HDL60083.1"/>
    <property type="molecule type" value="Genomic_DNA"/>
</dbReference>
<keyword evidence="2 3" id="KW-0450">Lipoyl</keyword>
<dbReference type="InterPro" id="IPR002930">
    <property type="entry name" value="GCV_H"/>
</dbReference>
<sequence>MVGEYKLPEELYYHPEHLWVRVEGNKAIVGITDFNQKLAGEISYIELPEEGDEVEKDQVIGSFETGKWLGKIYAPVSGTITKINEELEDDPAIINEDPYGKGWLFEIEMSNPDEVNELLYGDAAVEWQKKEIEKHGKK</sequence>
<dbReference type="GO" id="GO:0019464">
    <property type="term" value="P:glycine decarboxylation via glycine cleavage system"/>
    <property type="evidence" value="ECO:0007669"/>
    <property type="project" value="UniProtKB-UniRule"/>
</dbReference>
<gene>
    <name evidence="3 6" type="primary">gcvH</name>
    <name evidence="6" type="ORF">ENH14_01360</name>
</gene>
<evidence type="ECO:0000313" key="6">
    <source>
        <dbReference type="EMBL" id="HDL60083.1"/>
    </source>
</evidence>
<comment type="subunit">
    <text evidence="3">The glycine cleavage system is composed of four proteins: P, T, L and H.</text>
</comment>
<reference evidence="6" key="1">
    <citation type="journal article" date="2020" name="mSystems">
        <title>Genome- and Community-Level Interaction Insights into Carbon Utilization and Element Cycling Functions of Hydrothermarchaeota in Hydrothermal Sediment.</title>
        <authorList>
            <person name="Zhou Z."/>
            <person name="Liu Y."/>
            <person name="Xu W."/>
            <person name="Pan J."/>
            <person name="Luo Z.H."/>
            <person name="Li M."/>
        </authorList>
    </citation>
    <scope>NUCLEOTIDE SEQUENCE [LARGE SCALE GENOMIC DNA]</scope>
    <source>
        <strain evidence="6">HyVt-28</strain>
    </source>
</reference>
<proteinExistence type="inferred from homology"/>
<dbReference type="AlphaFoldDB" id="A0A7V0Q5N8"/>
<name>A0A7V0Q5N8_UNCW3</name>
<dbReference type="GO" id="GO:0009249">
    <property type="term" value="P:protein lipoylation"/>
    <property type="evidence" value="ECO:0007669"/>
    <property type="project" value="TreeGrafter"/>
</dbReference>
<evidence type="ECO:0000256" key="3">
    <source>
        <dbReference type="HAMAP-Rule" id="MF_00272"/>
    </source>
</evidence>
<evidence type="ECO:0000256" key="4">
    <source>
        <dbReference type="PIRSR" id="PIRSR617453-50"/>
    </source>
</evidence>
<dbReference type="InterPro" id="IPR033753">
    <property type="entry name" value="GCV_H/Fam206"/>
</dbReference>
<dbReference type="Gene3D" id="2.40.50.100">
    <property type="match status" value="1"/>
</dbReference>
<dbReference type="SUPFAM" id="SSF51230">
    <property type="entry name" value="Single hybrid motif"/>
    <property type="match status" value="1"/>
</dbReference>
<dbReference type="PANTHER" id="PTHR11715">
    <property type="entry name" value="GLYCINE CLEAVAGE SYSTEM H PROTEIN"/>
    <property type="match status" value="1"/>
</dbReference>
<dbReference type="NCBIfam" id="NF002270">
    <property type="entry name" value="PRK01202.1"/>
    <property type="match status" value="1"/>
</dbReference>
<dbReference type="PROSITE" id="PS50968">
    <property type="entry name" value="BIOTINYL_LIPOYL"/>
    <property type="match status" value="1"/>
</dbReference>
<dbReference type="Pfam" id="PF01597">
    <property type="entry name" value="GCV_H"/>
    <property type="match status" value="1"/>
</dbReference>
<accession>A0A7V0Q5N8</accession>
<dbReference type="PANTHER" id="PTHR11715:SF3">
    <property type="entry name" value="GLYCINE CLEAVAGE SYSTEM H PROTEIN-RELATED"/>
    <property type="match status" value="1"/>
</dbReference>
<evidence type="ECO:0000256" key="2">
    <source>
        <dbReference type="ARBA" id="ARBA00022823"/>
    </source>
</evidence>
<comment type="cofactor">
    <cofactor evidence="3">
        <name>(R)-lipoate</name>
        <dbReference type="ChEBI" id="CHEBI:83088"/>
    </cofactor>
    <text evidence="3">Binds 1 lipoyl cofactor covalently.</text>
</comment>
<dbReference type="NCBIfam" id="TIGR00527">
    <property type="entry name" value="gcvH"/>
    <property type="match status" value="1"/>
</dbReference>
<comment type="function">
    <text evidence="3">The glycine cleavage system catalyzes the degradation of glycine. The H protein shuttles the methylamine group of glycine from the P protein to the T protein.</text>
</comment>
<feature type="modified residue" description="N6-lipoyllysine" evidence="3 4">
    <location>
        <position position="67"/>
    </location>
</feature>
<dbReference type="GO" id="GO:0005960">
    <property type="term" value="C:glycine cleavage complex"/>
    <property type="evidence" value="ECO:0007669"/>
    <property type="project" value="InterPro"/>
</dbReference>